<sequence>MEVHDLEARTPEPRTADYESDYIMIRNPDSLQKGAVLKTLKVKYCSFAALCQMAQYASSRGE</sequence>
<evidence type="ECO:0000313" key="2">
    <source>
        <dbReference type="Proteomes" id="UP000682811"/>
    </source>
</evidence>
<organism evidence="1 2">
    <name type="scientific">Paenibacillus azoreducens</name>
    <dbReference type="NCBI Taxonomy" id="116718"/>
    <lineage>
        <taxon>Bacteria</taxon>
        <taxon>Bacillati</taxon>
        <taxon>Bacillota</taxon>
        <taxon>Bacilli</taxon>
        <taxon>Bacillales</taxon>
        <taxon>Paenibacillaceae</taxon>
        <taxon>Paenibacillus</taxon>
    </lineage>
</organism>
<comment type="caution">
    <text evidence="1">The sequence shown here is derived from an EMBL/GenBank/DDBJ whole genome shotgun (WGS) entry which is preliminary data.</text>
</comment>
<name>A0A919YIL0_9BACL</name>
<evidence type="ECO:0000313" key="1">
    <source>
        <dbReference type="EMBL" id="GIO51149.1"/>
    </source>
</evidence>
<accession>A0A919YIL0</accession>
<reference evidence="1 2" key="1">
    <citation type="submission" date="2021-03" db="EMBL/GenBank/DDBJ databases">
        <title>Antimicrobial resistance genes in bacteria isolated from Japanese honey, and their potential for conferring macrolide and lincosamide resistance in the American foulbrood pathogen Paenibacillus larvae.</title>
        <authorList>
            <person name="Okamoto M."/>
            <person name="Kumagai M."/>
            <person name="Kanamori H."/>
            <person name="Takamatsu D."/>
        </authorList>
    </citation>
    <scope>NUCLEOTIDE SEQUENCE [LARGE SCALE GENOMIC DNA]</scope>
    <source>
        <strain evidence="1 2">J34TS1</strain>
    </source>
</reference>
<protein>
    <submittedName>
        <fullName evidence="1">Uncharacterized protein</fullName>
    </submittedName>
</protein>
<gene>
    <name evidence="1" type="ORF">J34TS1_59140</name>
</gene>
<dbReference type="EMBL" id="BORT01000045">
    <property type="protein sequence ID" value="GIO51149.1"/>
    <property type="molecule type" value="Genomic_DNA"/>
</dbReference>
<proteinExistence type="predicted"/>
<dbReference type="AlphaFoldDB" id="A0A919YIL0"/>
<dbReference type="Proteomes" id="UP000682811">
    <property type="component" value="Unassembled WGS sequence"/>
</dbReference>
<keyword evidence="2" id="KW-1185">Reference proteome</keyword>